<feature type="compositionally biased region" description="Basic and acidic residues" evidence="2">
    <location>
        <begin position="58"/>
        <end position="71"/>
    </location>
</feature>
<keyword evidence="3" id="KW-0812">Transmembrane</keyword>
<evidence type="ECO:0000256" key="3">
    <source>
        <dbReference type="SAM" id="Phobius"/>
    </source>
</evidence>
<comment type="caution">
    <text evidence="4">The sequence shown here is derived from an EMBL/GenBank/DDBJ whole genome shotgun (WGS) entry which is preliminary data.</text>
</comment>
<gene>
    <name evidence="4" type="ORF">LY90DRAFT_669566</name>
</gene>
<evidence type="ECO:0000256" key="2">
    <source>
        <dbReference type="SAM" id="MobiDB-lite"/>
    </source>
</evidence>
<reference evidence="4 5" key="1">
    <citation type="submission" date="2016-08" db="EMBL/GenBank/DDBJ databases">
        <title>A Parts List for Fungal Cellulosomes Revealed by Comparative Genomics.</title>
        <authorList>
            <consortium name="DOE Joint Genome Institute"/>
            <person name="Haitjema C.H."/>
            <person name="Gilmore S.P."/>
            <person name="Henske J.K."/>
            <person name="Solomon K.V."/>
            <person name="De Groot R."/>
            <person name="Kuo A."/>
            <person name="Mondo S.J."/>
            <person name="Salamov A.A."/>
            <person name="Labutti K."/>
            <person name="Zhao Z."/>
            <person name="Chiniquy J."/>
            <person name="Barry K."/>
            <person name="Brewer H.M."/>
            <person name="Purvine S.O."/>
            <person name="Wright A.T."/>
            <person name="Boxma B."/>
            <person name="Van Alen T."/>
            <person name="Hackstein J.H."/>
            <person name="Baker S.E."/>
            <person name="Grigoriev I.V."/>
            <person name="O'Malley M.A."/>
        </authorList>
    </citation>
    <scope>NUCLEOTIDE SEQUENCE [LARGE SCALE GENOMIC DNA]</scope>
    <source>
        <strain evidence="4 5">G1</strain>
    </source>
</reference>
<dbReference type="EMBL" id="MCOG01000076">
    <property type="protein sequence ID" value="ORY55778.1"/>
    <property type="molecule type" value="Genomic_DNA"/>
</dbReference>
<organism evidence="4 5">
    <name type="scientific">Neocallimastix californiae</name>
    <dbReference type="NCBI Taxonomy" id="1754190"/>
    <lineage>
        <taxon>Eukaryota</taxon>
        <taxon>Fungi</taxon>
        <taxon>Fungi incertae sedis</taxon>
        <taxon>Chytridiomycota</taxon>
        <taxon>Chytridiomycota incertae sedis</taxon>
        <taxon>Neocallimastigomycetes</taxon>
        <taxon>Neocallimastigales</taxon>
        <taxon>Neocallimastigaceae</taxon>
        <taxon>Neocallimastix</taxon>
    </lineage>
</organism>
<accession>A0A1Y2D954</accession>
<feature type="transmembrane region" description="Helical" evidence="3">
    <location>
        <begin position="219"/>
        <end position="238"/>
    </location>
</feature>
<dbReference type="AlphaFoldDB" id="A0A1Y2D954"/>
<dbReference type="STRING" id="1754190.A0A1Y2D954"/>
<keyword evidence="3" id="KW-1133">Transmembrane helix</keyword>
<name>A0A1Y2D954_9FUNG</name>
<keyword evidence="1" id="KW-0175">Coiled coil</keyword>
<protein>
    <submittedName>
        <fullName evidence="4">Uncharacterized protein</fullName>
    </submittedName>
</protein>
<sequence>MKTYEEKSNSNTNIKNKIQFLRKRISKKKEKQNSLNSIDIMLTRNNDKLEESDPINNKNEKEDKNNSTEPEKIFPIFNKSKKKASESIIHSENEALDSLTKNNSSISDINKFEGVKENNINETQALSLIETDSFFLTSKQKQWKMQQKLRKEVEESYKFHSSFAQGKAIHTFFELARTSSRQNSVNSNSQVSIDSSSKSFSENAIKYPTTFMEAAYPTYWNIHLILLVLKMMILKILLNYQI</sequence>
<dbReference type="Proteomes" id="UP000193920">
    <property type="component" value="Unassembled WGS sequence"/>
</dbReference>
<proteinExistence type="predicted"/>
<keyword evidence="3" id="KW-0472">Membrane</keyword>
<evidence type="ECO:0000313" key="5">
    <source>
        <dbReference type="Proteomes" id="UP000193920"/>
    </source>
</evidence>
<keyword evidence="5" id="KW-1185">Reference proteome</keyword>
<evidence type="ECO:0000256" key="1">
    <source>
        <dbReference type="SAM" id="Coils"/>
    </source>
</evidence>
<feature type="coiled-coil region" evidence="1">
    <location>
        <begin position="4"/>
        <end position="31"/>
    </location>
</feature>
<evidence type="ECO:0000313" key="4">
    <source>
        <dbReference type="EMBL" id="ORY55778.1"/>
    </source>
</evidence>
<feature type="region of interest" description="Disordered" evidence="2">
    <location>
        <begin position="49"/>
        <end position="71"/>
    </location>
</feature>